<sequence length="203" mass="23265">EIDGLQVVINQVGRILLFLLVDKDKSLAIDDDDVEPDSAFGLDGRAKENLGYLFDDDYLKIKLFIVENDKPKNKFSLIAMGRCLFGEHLLKLRSGYVTCVHTGHGYNIEVGIKDMPSVAELQPWLGDSRRQQLITGFTSDYEKVKAEYLDVIEQHTPEEFKELMTDRCVCGYFYTIFDSRSRFNETATCPRCSKAMEKENRKT</sequence>
<feature type="non-terminal residue" evidence="1">
    <location>
        <position position="1"/>
    </location>
</feature>
<comment type="caution">
    <text evidence="1">The sequence shown here is derived from an EMBL/GenBank/DDBJ whole genome shotgun (WGS) entry which is preliminary data.</text>
</comment>
<name>A0A0F9EC78_9ZZZZ</name>
<gene>
    <name evidence="1" type="ORF">LCGC14_2093550</name>
</gene>
<protein>
    <submittedName>
        <fullName evidence="1">Uncharacterized protein</fullName>
    </submittedName>
</protein>
<proteinExistence type="predicted"/>
<dbReference type="EMBL" id="LAZR01025551">
    <property type="protein sequence ID" value="KKL71569.1"/>
    <property type="molecule type" value="Genomic_DNA"/>
</dbReference>
<accession>A0A0F9EC78</accession>
<reference evidence="1" key="1">
    <citation type="journal article" date="2015" name="Nature">
        <title>Complex archaea that bridge the gap between prokaryotes and eukaryotes.</title>
        <authorList>
            <person name="Spang A."/>
            <person name="Saw J.H."/>
            <person name="Jorgensen S.L."/>
            <person name="Zaremba-Niedzwiedzka K."/>
            <person name="Martijn J."/>
            <person name="Lind A.E."/>
            <person name="van Eijk R."/>
            <person name="Schleper C."/>
            <person name="Guy L."/>
            <person name="Ettema T.J."/>
        </authorList>
    </citation>
    <scope>NUCLEOTIDE SEQUENCE</scope>
</reference>
<dbReference type="AlphaFoldDB" id="A0A0F9EC78"/>
<evidence type="ECO:0000313" key="1">
    <source>
        <dbReference type="EMBL" id="KKL71569.1"/>
    </source>
</evidence>
<organism evidence="1">
    <name type="scientific">marine sediment metagenome</name>
    <dbReference type="NCBI Taxonomy" id="412755"/>
    <lineage>
        <taxon>unclassified sequences</taxon>
        <taxon>metagenomes</taxon>
        <taxon>ecological metagenomes</taxon>
    </lineage>
</organism>